<evidence type="ECO:0000313" key="1">
    <source>
        <dbReference type="Proteomes" id="UP001515500"/>
    </source>
</evidence>
<dbReference type="PANTHER" id="PTHR33116:SF78">
    <property type="entry name" value="OS12G0587133 PROTEIN"/>
    <property type="match status" value="1"/>
</dbReference>
<organism evidence="1 2">
    <name type="scientific">Dioscorea cayennensis subsp. rotundata</name>
    <name type="common">White Guinea yam</name>
    <name type="synonym">Dioscorea rotundata</name>
    <dbReference type="NCBI Taxonomy" id="55577"/>
    <lineage>
        <taxon>Eukaryota</taxon>
        <taxon>Viridiplantae</taxon>
        <taxon>Streptophyta</taxon>
        <taxon>Embryophyta</taxon>
        <taxon>Tracheophyta</taxon>
        <taxon>Spermatophyta</taxon>
        <taxon>Magnoliopsida</taxon>
        <taxon>Liliopsida</taxon>
        <taxon>Dioscoreales</taxon>
        <taxon>Dioscoreaceae</taxon>
        <taxon>Dioscorea</taxon>
    </lineage>
</organism>
<protein>
    <submittedName>
        <fullName evidence="2">Uncharacterized protein LOC120279334</fullName>
    </submittedName>
</protein>
<dbReference type="AlphaFoldDB" id="A0AB40CS21"/>
<evidence type="ECO:0000313" key="2">
    <source>
        <dbReference type="RefSeq" id="XP_039142194.1"/>
    </source>
</evidence>
<keyword evidence="1" id="KW-1185">Reference proteome</keyword>
<dbReference type="Proteomes" id="UP001515500">
    <property type="component" value="Chromosome 2"/>
</dbReference>
<dbReference type="GeneID" id="120279334"/>
<reference evidence="2" key="1">
    <citation type="submission" date="2025-08" db="UniProtKB">
        <authorList>
            <consortium name="RefSeq"/>
        </authorList>
    </citation>
    <scope>IDENTIFICATION</scope>
</reference>
<gene>
    <name evidence="2" type="primary">LOC120279334</name>
</gene>
<dbReference type="RefSeq" id="XP_039142194.1">
    <property type="nucleotide sequence ID" value="XM_039286260.1"/>
</dbReference>
<proteinExistence type="predicted"/>
<dbReference type="PANTHER" id="PTHR33116">
    <property type="entry name" value="REVERSE TRANSCRIPTASE ZINC-BINDING DOMAIN-CONTAINING PROTEIN-RELATED-RELATED"/>
    <property type="match status" value="1"/>
</dbReference>
<accession>A0AB40CS21</accession>
<name>A0AB40CS21_DIOCR</name>
<sequence>MIYKIDIEKAFDTIEWPVILATLRRMHFPEIWITWIKSCLSSSSFSFIVNGHHTIWIKSSRGVWQDDLILVTKASRHKARYCLICLNLYENLTGIKLGTFPFKYLGIPISPKHLSINQLSYMPDKAQQVISTWNLSSLSLAGRTTLLNSTVFTIPNYILSVMNLPVSILNSISKIAHNFL</sequence>